<accession>H8ZCT6</accession>
<organism evidence="1">
    <name type="scientific">Nematocida ausubeli (strain ATCC PRA-371 / ERTm2)</name>
    <name type="common">Nematode killer fungus</name>
    <dbReference type="NCBI Taxonomy" id="1913371"/>
    <lineage>
        <taxon>Eukaryota</taxon>
        <taxon>Fungi</taxon>
        <taxon>Fungi incertae sedis</taxon>
        <taxon>Microsporidia</taxon>
        <taxon>Nematocida</taxon>
    </lineage>
</organism>
<dbReference type="Proteomes" id="UP000005622">
    <property type="component" value="Unassembled WGS sequence"/>
</dbReference>
<dbReference type="HOGENOM" id="CLU_1982161_0_0_1"/>
<sequence>MKSTSYWLLQSILEEIAGDKKSLFAFGASIGTKIAEEMALKALPEETVSLVCYTAQVLDEYFECTLQIAQENGEVHIRINEELPADRLADKAEIIAGIITAVVGRVQNKRVRAKTYGAQAKIVVTE</sequence>
<name>H8ZCT6_NEMA1</name>
<proteinExistence type="predicted"/>
<protein>
    <submittedName>
        <fullName evidence="1">Uncharacterized protein</fullName>
    </submittedName>
</protein>
<dbReference type="EMBL" id="JH604635">
    <property type="protein sequence ID" value="EHY65476.1"/>
    <property type="molecule type" value="Genomic_DNA"/>
</dbReference>
<gene>
    <name evidence="1" type="ORF">NERG_01083</name>
</gene>
<evidence type="ECO:0000313" key="1">
    <source>
        <dbReference type="EMBL" id="EHY65476.1"/>
    </source>
</evidence>
<reference evidence="1" key="1">
    <citation type="submission" date="2011-03" db="EMBL/GenBank/DDBJ databases">
        <title>The Genome Sequence of Nematocida sp1 strain ERTm2.</title>
        <authorList>
            <consortium name="The Broad Institute Genome Sequencing Platform"/>
            <consortium name="The Broad Institute Genome Sequencing Center for Infectious Disease"/>
            <person name="Cuomo C."/>
            <person name="Troemel E."/>
            <person name="Young S.K."/>
            <person name="Zeng Q."/>
            <person name="Gargeya S."/>
            <person name="Fitzgerald M."/>
            <person name="Haas B."/>
            <person name="Abouelleil A."/>
            <person name="Alvarado L."/>
            <person name="Arachchi H.M."/>
            <person name="Berlin A."/>
            <person name="Brown A."/>
            <person name="Chapman S.B."/>
            <person name="Chen Z."/>
            <person name="Dunbar C."/>
            <person name="Freedman E."/>
            <person name="Gearin G."/>
            <person name="Gellesch M."/>
            <person name="Goldberg J."/>
            <person name="Griggs A."/>
            <person name="Gujja S."/>
            <person name="Heilman E.R."/>
            <person name="Heiman D."/>
            <person name="Howarth C."/>
            <person name="Larson L."/>
            <person name="Lui A."/>
            <person name="MacDonald P.J.P."/>
            <person name="Mehta T."/>
            <person name="Montmayeur A."/>
            <person name="Murphy C."/>
            <person name="Neiman D."/>
            <person name="Pearson M."/>
            <person name="Priest M."/>
            <person name="Roberts A."/>
            <person name="Saif S."/>
            <person name="Shea T."/>
            <person name="Shenoy N."/>
            <person name="Sisk P."/>
            <person name="Stolte C."/>
            <person name="Sykes S."/>
            <person name="White J."/>
            <person name="Yandava C."/>
            <person name="Wortman J."/>
            <person name="Nusbaum C."/>
            <person name="Birren B."/>
        </authorList>
    </citation>
    <scope>NUCLEOTIDE SEQUENCE</scope>
    <source>
        <strain evidence="1">ERTm2</strain>
    </source>
</reference>
<dbReference type="AlphaFoldDB" id="H8ZCT6"/>